<evidence type="ECO:0000313" key="2">
    <source>
        <dbReference type="EMBL" id="CAK0832045.1"/>
    </source>
</evidence>
<keyword evidence="3" id="KW-1185">Reference proteome</keyword>
<dbReference type="EMBL" id="CAUYUJ010011547">
    <property type="protein sequence ID" value="CAK0832045.1"/>
    <property type="molecule type" value="Genomic_DNA"/>
</dbReference>
<accession>A0ABN9SJY2</accession>
<proteinExistence type="predicted"/>
<gene>
    <name evidence="2" type="ORF">PCOR1329_LOCUS30191</name>
</gene>
<name>A0ABN9SJY2_9DINO</name>
<reference evidence="2" key="1">
    <citation type="submission" date="2023-10" db="EMBL/GenBank/DDBJ databases">
        <authorList>
            <person name="Chen Y."/>
            <person name="Shah S."/>
            <person name="Dougan E. K."/>
            <person name="Thang M."/>
            <person name="Chan C."/>
        </authorList>
    </citation>
    <scope>NUCLEOTIDE SEQUENCE [LARGE SCALE GENOMIC DNA]</scope>
</reference>
<evidence type="ECO:0000256" key="1">
    <source>
        <dbReference type="SAM" id="MobiDB-lite"/>
    </source>
</evidence>
<sequence length="286" mass="31136">MVVQASFDYEVRACVMSNACVNGRAPTQQHCGTAVFSSTHVLRCCATKQSNTWRSAGRGIMARSCVGFGVAVPFPRTCPKTARADMAALEAANSLKYRAQRSESHLKIMWCIRAHRPTLSNLPIFLGRVSATTTSARVKPGSSPSAPQTNSTRGRIDSGSSDPHLASKQYLTALAHIQPETATKRTELRPEGSPFKAPVVVATCVARHLPSWPNHVAVVGRRAMPPPPASAARAGGAAQHERARRARGRPRSPRRRRRRRPGAGTPRPPARRRRRPPRPPVQHSPL</sequence>
<feature type="compositionally biased region" description="Polar residues" evidence="1">
    <location>
        <begin position="133"/>
        <end position="161"/>
    </location>
</feature>
<dbReference type="Proteomes" id="UP001189429">
    <property type="component" value="Unassembled WGS sequence"/>
</dbReference>
<evidence type="ECO:0000313" key="3">
    <source>
        <dbReference type="Proteomes" id="UP001189429"/>
    </source>
</evidence>
<comment type="caution">
    <text evidence="2">The sequence shown here is derived from an EMBL/GenBank/DDBJ whole genome shotgun (WGS) entry which is preliminary data.</text>
</comment>
<feature type="region of interest" description="Disordered" evidence="1">
    <location>
        <begin position="223"/>
        <end position="286"/>
    </location>
</feature>
<organism evidence="2 3">
    <name type="scientific">Prorocentrum cordatum</name>
    <dbReference type="NCBI Taxonomy" id="2364126"/>
    <lineage>
        <taxon>Eukaryota</taxon>
        <taxon>Sar</taxon>
        <taxon>Alveolata</taxon>
        <taxon>Dinophyceae</taxon>
        <taxon>Prorocentrales</taxon>
        <taxon>Prorocentraceae</taxon>
        <taxon>Prorocentrum</taxon>
    </lineage>
</organism>
<protein>
    <submittedName>
        <fullName evidence="2">Uncharacterized protein</fullName>
    </submittedName>
</protein>
<feature type="compositionally biased region" description="Basic residues" evidence="1">
    <location>
        <begin position="242"/>
        <end position="261"/>
    </location>
</feature>
<feature type="region of interest" description="Disordered" evidence="1">
    <location>
        <begin position="133"/>
        <end position="164"/>
    </location>
</feature>